<dbReference type="GO" id="GO:0005634">
    <property type="term" value="C:nucleus"/>
    <property type="evidence" value="ECO:0007669"/>
    <property type="project" value="InterPro"/>
</dbReference>
<comment type="caution">
    <text evidence="3">The sequence shown here is derived from an EMBL/GenBank/DDBJ whole genome shotgun (WGS) entry which is preliminary data.</text>
</comment>
<sequence>MDGPEPSNPPRLASRVTSRRSWVEPPGQYSSPMRMRTSSTASFAASIPPRAVAPASILPPDEIPELPPPILRSPLYSADAMVFLCPHIIDAIAGSLPHDAWDWQSVEVAASIPTPVSETKIKTVETPDKELTVEAVLQKDARGHVVFNLLDTEQSYVQKLGVILNVFRDRLVQQRILTDPVPNLIFAGIDDLHKFHLKFCSELEELVGVDSWSTTETRIGGLFLRSKDDLIRLYTKFIDSYAMSQKLMKKEEQENAEYQAFMRDASRLKETDRQQLKDFMILPVQRTARYHLLLKDLLKGTPTEHPDREDLSTAFEAMKELAAQVNEKKRKEEETRGLFEAFESTKNCPATLISSKRKLVMNVDVVEYRTNKPWHLFLCSDLLMVTQPIRQGVFLREKNLEHAYKFVRWLDLVEMDVEHLGVVNDAQKDVIRVTIDPSQRAAESNTVPPDVPGNYITFRFDGPDATRNRTMFFFTLESEIKTNKETRGKKDGE</sequence>
<dbReference type="PANTHER" id="PTHR16777:SF2">
    <property type="entry name" value="PROTEIN ECT2"/>
    <property type="match status" value="1"/>
</dbReference>
<feature type="region of interest" description="Disordered" evidence="1">
    <location>
        <begin position="1"/>
        <end position="42"/>
    </location>
</feature>
<reference evidence="3" key="1">
    <citation type="submission" date="2020-05" db="EMBL/GenBank/DDBJ databases">
        <title>Phylogenomic resolution of chytrid fungi.</title>
        <authorList>
            <person name="Stajich J.E."/>
            <person name="Amses K."/>
            <person name="Simmons R."/>
            <person name="Seto K."/>
            <person name="Myers J."/>
            <person name="Bonds A."/>
            <person name="Quandt C.A."/>
            <person name="Barry K."/>
            <person name="Liu P."/>
            <person name="Grigoriev I."/>
            <person name="Longcore J.E."/>
            <person name="James T.Y."/>
        </authorList>
    </citation>
    <scope>NUCLEOTIDE SEQUENCE</scope>
    <source>
        <strain evidence="3">JEL0318</strain>
    </source>
</reference>
<dbReference type="SUPFAM" id="SSF48065">
    <property type="entry name" value="DBL homology domain (DH-domain)"/>
    <property type="match status" value="1"/>
</dbReference>
<dbReference type="CDD" id="cd00160">
    <property type="entry name" value="RhoGEF"/>
    <property type="match status" value="1"/>
</dbReference>
<evidence type="ECO:0000256" key="1">
    <source>
        <dbReference type="SAM" id="MobiDB-lite"/>
    </source>
</evidence>
<feature type="domain" description="DH" evidence="2">
    <location>
        <begin position="141"/>
        <end position="328"/>
    </location>
</feature>
<dbReference type="GO" id="GO:0000281">
    <property type="term" value="P:mitotic cytokinesis"/>
    <property type="evidence" value="ECO:0007669"/>
    <property type="project" value="TreeGrafter"/>
</dbReference>
<evidence type="ECO:0000313" key="4">
    <source>
        <dbReference type="Proteomes" id="UP001212841"/>
    </source>
</evidence>
<dbReference type="InterPro" id="IPR026817">
    <property type="entry name" value="Ect2"/>
</dbReference>
<dbReference type="GO" id="GO:2000431">
    <property type="term" value="P:regulation of cytokinesis, actomyosin contractile ring assembly"/>
    <property type="evidence" value="ECO:0007669"/>
    <property type="project" value="InterPro"/>
</dbReference>
<dbReference type="Gene3D" id="1.20.900.10">
    <property type="entry name" value="Dbl homology (DH) domain"/>
    <property type="match status" value="1"/>
</dbReference>
<dbReference type="PROSITE" id="PS50010">
    <property type="entry name" value="DH_2"/>
    <property type="match status" value="1"/>
</dbReference>
<dbReference type="GO" id="GO:0005938">
    <property type="term" value="C:cell cortex"/>
    <property type="evidence" value="ECO:0007669"/>
    <property type="project" value="TreeGrafter"/>
</dbReference>
<dbReference type="GO" id="GO:0005085">
    <property type="term" value="F:guanyl-nucleotide exchange factor activity"/>
    <property type="evidence" value="ECO:0007669"/>
    <property type="project" value="InterPro"/>
</dbReference>
<dbReference type="GO" id="GO:0005096">
    <property type="term" value="F:GTPase activator activity"/>
    <property type="evidence" value="ECO:0007669"/>
    <property type="project" value="InterPro"/>
</dbReference>
<feature type="compositionally biased region" description="Polar residues" evidence="1">
    <location>
        <begin position="28"/>
        <end position="42"/>
    </location>
</feature>
<dbReference type="SMART" id="SM00325">
    <property type="entry name" value="RhoGEF"/>
    <property type="match status" value="1"/>
</dbReference>
<protein>
    <submittedName>
        <fullName evidence="3">Protein T2</fullName>
    </submittedName>
</protein>
<evidence type="ECO:0000313" key="3">
    <source>
        <dbReference type="EMBL" id="KAJ3056287.1"/>
    </source>
</evidence>
<gene>
    <name evidence="3" type="primary">ECT2_2</name>
    <name evidence="3" type="ORF">HK097_007499</name>
</gene>
<dbReference type="InterPro" id="IPR000219">
    <property type="entry name" value="DH_dom"/>
</dbReference>
<keyword evidence="4" id="KW-1185">Reference proteome</keyword>
<dbReference type="Pfam" id="PF00621">
    <property type="entry name" value="RhoGEF"/>
    <property type="match status" value="1"/>
</dbReference>
<dbReference type="Proteomes" id="UP001212841">
    <property type="component" value="Unassembled WGS sequence"/>
</dbReference>
<evidence type="ECO:0000259" key="2">
    <source>
        <dbReference type="PROSITE" id="PS50010"/>
    </source>
</evidence>
<accession>A0AAD5SQF4</accession>
<name>A0AAD5SQF4_9FUNG</name>
<proteinExistence type="predicted"/>
<dbReference type="AlphaFoldDB" id="A0AAD5SQF4"/>
<dbReference type="PANTHER" id="PTHR16777">
    <property type="entry name" value="PROTEIN ECT2"/>
    <property type="match status" value="1"/>
</dbReference>
<organism evidence="3 4">
    <name type="scientific">Rhizophlyctis rosea</name>
    <dbReference type="NCBI Taxonomy" id="64517"/>
    <lineage>
        <taxon>Eukaryota</taxon>
        <taxon>Fungi</taxon>
        <taxon>Fungi incertae sedis</taxon>
        <taxon>Chytridiomycota</taxon>
        <taxon>Chytridiomycota incertae sedis</taxon>
        <taxon>Chytridiomycetes</taxon>
        <taxon>Rhizophlyctidales</taxon>
        <taxon>Rhizophlyctidaceae</taxon>
        <taxon>Rhizophlyctis</taxon>
    </lineage>
</organism>
<dbReference type="EMBL" id="JADGJD010000039">
    <property type="protein sequence ID" value="KAJ3056287.1"/>
    <property type="molecule type" value="Genomic_DNA"/>
</dbReference>
<dbReference type="InterPro" id="IPR035899">
    <property type="entry name" value="DBL_dom_sf"/>
</dbReference>